<dbReference type="GO" id="GO:0009313">
    <property type="term" value="P:oligosaccharide catabolic process"/>
    <property type="evidence" value="ECO:0007669"/>
    <property type="project" value="TreeGrafter"/>
</dbReference>
<proteinExistence type="inferred from homology"/>
<dbReference type="InterPro" id="IPR045857">
    <property type="entry name" value="O16G_dom_2"/>
</dbReference>
<comment type="caution">
    <text evidence="3">The sequence shown here is derived from an EMBL/GenBank/DDBJ whole genome shotgun (WGS) entry which is preliminary data.</text>
</comment>
<organism evidence="3 4">
    <name type="scientific">Corynebacterium mendelii</name>
    <dbReference type="NCBI Taxonomy" id="2765362"/>
    <lineage>
        <taxon>Bacteria</taxon>
        <taxon>Bacillati</taxon>
        <taxon>Actinomycetota</taxon>
        <taxon>Actinomycetes</taxon>
        <taxon>Mycobacteriales</taxon>
        <taxon>Corynebacteriaceae</taxon>
        <taxon>Corynebacterium</taxon>
    </lineage>
</organism>
<dbReference type="SUPFAM" id="SSF51445">
    <property type="entry name" value="(Trans)glycosidases"/>
    <property type="match status" value="1"/>
</dbReference>
<dbReference type="AlphaFoldDB" id="A0A939E2C9"/>
<dbReference type="Pfam" id="PF00128">
    <property type="entry name" value="Alpha-amylase"/>
    <property type="match status" value="1"/>
</dbReference>
<evidence type="ECO:0000256" key="1">
    <source>
        <dbReference type="ARBA" id="ARBA00008061"/>
    </source>
</evidence>
<dbReference type="PANTHER" id="PTHR10357">
    <property type="entry name" value="ALPHA-AMYLASE FAMILY MEMBER"/>
    <property type="match status" value="1"/>
</dbReference>
<dbReference type="GO" id="GO:0004556">
    <property type="term" value="F:alpha-amylase activity"/>
    <property type="evidence" value="ECO:0007669"/>
    <property type="project" value="TreeGrafter"/>
</dbReference>
<dbReference type="PANTHER" id="PTHR10357:SF179">
    <property type="entry name" value="NEUTRAL AND BASIC AMINO ACID TRANSPORT PROTEIN RBAT"/>
    <property type="match status" value="1"/>
</dbReference>
<dbReference type="RefSeq" id="WP_207279637.1">
    <property type="nucleotide sequence ID" value="NZ_JAFLEQ010000017.1"/>
</dbReference>
<dbReference type="SMART" id="SM00642">
    <property type="entry name" value="Aamy"/>
    <property type="match status" value="1"/>
</dbReference>
<reference evidence="3" key="1">
    <citation type="submission" date="2021-03" db="EMBL/GenBank/DDBJ databases">
        <authorList>
            <person name="Sun Q."/>
        </authorList>
    </citation>
    <scope>NUCLEOTIDE SEQUENCE</scope>
    <source>
        <strain evidence="3">CCM 8862</strain>
    </source>
</reference>
<feature type="domain" description="Glycosyl hydrolase family 13 catalytic" evidence="2">
    <location>
        <begin position="15"/>
        <end position="430"/>
    </location>
</feature>
<name>A0A939E2C9_9CORY</name>
<keyword evidence="4" id="KW-1185">Reference proteome</keyword>
<gene>
    <name evidence="3" type="ORF">JZY06_11165</name>
</gene>
<dbReference type="Gene3D" id="3.90.400.10">
    <property type="entry name" value="Oligo-1,6-glucosidase, Domain 2"/>
    <property type="match status" value="1"/>
</dbReference>
<dbReference type="Proteomes" id="UP000664332">
    <property type="component" value="Unassembled WGS sequence"/>
</dbReference>
<dbReference type="InterPro" id="IPR006047">
    <property type="entry name" value="GH13_cat_dom"/>
</dbReference>
<dbReference type="GO" id="GO:0016853">
    <property type="term" value="F:isomerase activity"/>
    <property type="evidence" value="ECO:0007669"/>
    <property type="project" value="UniProtKB-KW"/>
</dbReference>
<accession>A0A939E2C9</accession>
<comment type="similarity">
    <text evidence="1">Belongs to the glycosyl hydrolase 13 family.</text>
</comment>
<evidence type="ECO:0000259" key="2">
    <source>
        <dbReference type="SMART" id="SM00642"/>
    </source>
</evidence>
<dbReference type="InterPro" id="IPR017853">
    <property type="entry name" value="GH"/>
</dbReference>
<evidence type="ECO:0000313" key="3">
    <source>
        <dbReference type="EMBL" id="MBN9645164.1"/>
    </source>
</evidence>
<evidence type="ECO:0000313" key="4">
    <source>
        <dbReference type="Proteomes" id="UP000664332"/>
    </source>
</evidence>
<dbReference type="EMBL" id="JAFLEQ010000017">
    <property type="protein sequence ID" value="MBN9645164.1"/>
    <property type="molecule type" value="Genomic_DNA"/>
</dbReference>
<protein>
    <recommendedName>
        <fullName evidence="2">Glycosyl hydrolase family 13 catalytic domain-containing protein</fullName>
    </recommendedName>
</protein>
<sequence>MAAESHATSTPVIYQVYPRSFRDTTGNGSGDIRGITSALDWIASLGVDGIWLSPCFSSPQCDGGYDVTDYRMIDPMYGTLADMEELIAACHDRGLRIYLDLVPNHTSAAHEKFVQALKQGPGSPAREWYWFRDIDPANPDTPPNNWESIFGGSAWTKVADRPDAAGNPWAGDTQWYLHLFDPGQPDLNWNNDEVKREFLDVLRFWFDKGVDGFRIDVAGGLVKEEGLPDMADGSGMIESIKSDSDPRFDNDGVHEIYRSWREFADSCAAKKDLVGELWVDDPARRHPYISDDELDSAFAFDLLLSPWTKKDLLEVVDRHAGDRVPPALRTRTAWALSNHDTVRHVSRFGLNPKNSVPNGIGPDDPQPDHDRGLVWAKAATLFMLALPGSAYLYQGEELGLFDHTTMDPADRLDPTFVRSGKTQLGRDGCRAPLPWKKNGASFGFSPTGTADGGAPAAPWLPQPDGYGDIAADCQDGDPSSTVNFYRAAIGMRKQLDLGAGSFTPVESPAGVLVFDSHPPAGETVRIIHAIDDDYPVPDCWRVVMSSAWPGGVAPSGGTPDRVVEPGTTVWCVAG</sequence>
<dbReference type="Gene3D" id="3.20.20.80">
    <property type="entry name" value="Glycosidases"/>
    <property type="match status" value="1"/>
</dbReference>